<sequence length="188" mass="22145">MEQQNMTAEEQKRRKENGLYSVIFRRRLQTPSGFWQERYPKSFFSATPDERRLHFEQTWSQGGFSFLINNYFDFGTSDEANAEVYVFWRQKVHARAEILAPKVAPHPLGAERPSLEQTYYEVYNQPNVTLTDLSKYPIEEITPKGVKTGDGVQYWVQYHGNYHAYRCQRERWTVAEAEVGRGSNLLFD</sequence>
<evidence type="ECO:0000313" key="9">
    <source>
        <dbReference type="Proteomes" id="UP000297245"/>
    </source>
</evidence>
<reference evidence="8 9" key="1">
    <citation type="journal article" date="2019" name="Nat. Ecol. Evol.">
        <title>Megaphylogeny resolves global patterns of mushroom evolution.</title>
        <authorList>
            <person name="Varga T."/>
            <person name="Krizsan K."/>
            <person name="Foldi C."/>
            <person name="Dima B."/>
            <person name="Sanchez-Garcia M."/>
            <person name="Sanchez-Ramirez S."/>
            <person name="Szollosi G.J."/>
            <person name="Szarkandi J.G."/>
            <person name="Papp V."/>
            <person name="Albert L."/>
            <person name="Andreopoulos W."/>
            <person name="Angelini C."/>
            <person name="Antonin V."/>
            <person name="Barry K.W."/>
            <person name="Bougher N.L."/>
            <person name="Buchanan P."/>
            <person name="Buyck B."/>
            <person name="Bense V."/>
            <person name="Catcheside P."/>
            <person name="Chovatia M."/>
            <person name="Cooper J."/>
            <person name="Damon W."/>
            <person name="Desjardin D."/>
            <person name="Finy P."/>
            <person name="Geml J."/>
            <person name="Haridas S."/>
            <person name="Hughes K."/>
            <person name="Justo A."/>
            <person name="Karasinski D."/>
            <person name="Kautmanova I."/>
            <person name="Kiss B."/>
            <person name="Kocsube S."/>
            <person name="Kotiranta H."/>
            <person name="LaButti K.M."/>
            <person name="Lechner B.E."/>
            <person name="Liimatainen K."/>
            <person name="Lipzen A."/>
            <person name="Lukacs Z."/>
            <person name="Mihaltcheva S."/>
            <person name="Morgado L.N."/>
            <person name="Niskanen T."/>
            <person name="Noordeloos M.E."/>
            <person name="Ohm R.A."/>
            <person name="Ortiz-Santana B."/>
            <person name="Ovrebo C."/>
            <person name="Racz N."/>
            <person name="Riley R."/>
            <person name="Savchenko A."/>
            <person name="Shiryaev A."/>
            <person name="Soop K."/>
            <person name="Spirin V."/>
            <person name="Szebenyi C."/>
            <person name="Tomsovsky M."/>
            <person name="Tulloss R.E."/>
            <person name="Uehling J."/>
            <person name="Grigoriev I.V."/>
            <person name="Vagvolgyi C."/>
            <person name="Papp T."/>
            <person name="Martin F.M."/>
            <person name="Miettinen O."/>
            <person name="Hibbett D.S."/>
            <person name="Nagy L.G."/>
        </authorList>
    </citation>
    <scope>NUCLEOTIDE SEQUENCE [LARGE SCALE GENOMIC DNA]</scope>
    <source>
        <strain evidence="8 9">CBS 962.96</strain>
    </source>
</reference>
<keyword evidence="7" id="KW-0503">Monooxygenase</keyword>
<keyword evidence="4" id="KW-0274">FAD</keyword>
<organism evidence="8 9">
    <name type="scientific">Dendrothele bispora (strain CBS 962.96)</name>
    <dbReference type="NCBI Taxonomy" id="1314807"/>
    <lineage>
        <taxon>Eukaryota</taxon>
        <taxon>Fungi</taxon>
        <taxon>Dikarya</taxon>
        <taxon>Basidiomycota</taxon>
        <taxon>Agaricomycotina</taxon>
        <taxon>Agaricomycetes</taxon>
        <taxon>Agaricomycetidae</taxon>
        <taxon>Agaricales</taxon>
        <taxon>Agaricales incertae sedis</taxon>
        <taxon>Dendrothele</taxon>
    </lineage>
</organism>
<evidence type="ECO:0000256" key="1">
    <source>
        <dbReference type="ARBA" id="ARBA00001974"/>
    </source>
</evidence>
<accession>A0A4S8M2T1</accession>
<keyword evidence="9" id="KW-1185">Reference proteome</keyword>
<evidence type="ECO:0000313" key="8">
    <source>
        <dbReference type="EMBL" id="THU95988.1"/>
    </source>
</evidence>
<proteinExistence type="inferred from homology"/>
<name>A0A4S8M2T1_DENBC</name>
<dbReference type="GO" id="GO:0004497">
    <property type="term" value="F:monooxygenase activity"/>
    <property type="evidence" value="ECO:0007669"/>
    <property type="project" value="UniProtKB-KW"/>
</dbReference>
<dbReference type="EMBL" id="ML179187">
    <property type="protein sequence ID" value="THU95988.1"/>
    <property type="molecule type" value="Genomic_DNA"/>
</dbReference>
<dbReference type="OrthoDB" id="66881at2759"/>
<dbReference type="SUPFAM" id="SSF51905">
    <property type="entry name" value="FAD/NAD(P)-binding domain"/>
    <property type="match status" value="1"/>
</dbReference>
<evidence type="ECO:0000256" key="2">
    <source>
        <dbReference type="ARBA" id="ARBA00010139"/>
    </source>
</evidence>
<gene>
    <name evidence="8" type="ORF">K435DRAFT_797680</name>
</gene>
<evidence type="ECO:0000256" key="5">
    <source>
        <dbReference type="ARBA" id="ARBA00022857"/>
    </source>
</evidence>
<comment type="similarity">
    <text evidence="2">Belongs to the FAD-binding monooxygenase family.</text>
</comment>
<evidence type="ECO:0000256" key="3">
    <source>
        <dbReference type="ARBA" id="ARBA00022630"/>
    </source>
</evidence>
<keyword evidence="3" id="KW-0285">Flavoprotein</keyword>
<comment type="cofactor">
    <cofactor evidence="1">
        <name>FAD</name>
        <dbReference type="ChEBI" id="CHEBI:57692"/>
    </cofactor>
</comment>
<keyword evidence="5" id="KW-0521">NADP</keyword>
<dbReference type="PANTHER" id="PTHR43098">
    <property type="entry name" value="L-ORNITHINE N(5)-MONOOXYGENASE-RELATED"/>
    <property type="match status" value="1"/>
</dbReference>
<evidence type="ECO:0000256" key="4">
    <source>
        <dbReference type="ARBA" id="ARBA00022827"/>
    </source>
</evidence>
<dbReference type="Proteomes" id="UP000297245">
    <property type="component" value="Unassembled WGS sequence"/>
</dbReference>
<keyword evidence="6" id="KW-0560">Oxidoreductase</keyword>
<dbReference type="AlphaFoldDB" id="A0A4S8M2T1"/>
<dbReference type="InterPro" id="IPR050775">
    <property type="entry name" value="FAD-binding_Monooxygenases"/>
</dbReference>
<dbReference type="InterPro" id="IPR036188">
    <property type="entry name" value="FAD/NAD-bd_sf"/>
</dbReference>
<dbReference type="PANTHER" id="PTHR43098:SF3">
    <property type="entry name" value="L-ORNITHINE N(5)-MONOOXYGENASE-RELATED"/>
    <property type="match status" value="1"/>
</dbReference>
<evidence type="ECO:0000256" key="7">
    <source>
        <dbReference type="ARBA" id="ARBA00023033"/>
    </source>
</evidence>
<protein>
    <submittedName>
        <fullName evidence="8">Uncharacterized protein</fullName>
    </submittedName>
</protein>
<evidence type="ECO:0000256" key="6">
    <source>
        <dbReference type="ARBA" id="ARBA00023002"/>
    </source>
</evidence>